<protein>
    <submittedName>
        <fullName evidence="2">Uncharacterized protein</fullName>
    </submittedName>
</protein>
<name>A0A3S5B4L5_9PLAT</name>
<dbReference type="AlphaFoldDB" id="A0A3S5B4L5"/>
<organism evidence="2 3">
    <name type="scientific">Protopolystoma xenopodis</name>
    <dbReference type="NCBI Taxonomy" id="117903"/>
    <lineage>
        <taxon>Eukaryota</taxon>
        <taxon>Metazoa</taxon>
        <taxon>Spiralia</taxon>
        <taxon>Lophotrochozoa</taxon>
        <taxon>Platyhelminthes</taxon>
        <taxon>Monogenea</taxon>
        <taxon>Polyopisthocotylea</taxon>
        <taxon>Polystomatidea</taxon>
        <taxon>Polystomatidae</taxon>
        <taxon>Protopolystoma</taxon>
    </lineage>
</organism>
<comment type="caution">
    <text evidence="2">The sequence shown here is derived from an EMBL/GenBank/DDBJ whole genome shotgun (WGS) entry which is preliminary data.</text>
</comment>
<accession>A0A3S5B4L5</accession>
<gene>
    <name evidence="2" type="ORF">PXEA_LOCUS26891</name>
</gene>
<keyword evidence="3" id="KW-1185">Reference proteome</keyword>
<dbReference type="SUPFAM" id="SSF52047">
    <property type="entry name" value="RNI-like"/>
    <property type="match status" value="1"/>
</dbReference>
<evidence type="ECO:0000313" key="3">
    <source>
        <dbReference type="Proteomes" id="UP000784294"/>
    </source>
</evidence>
<evidence type="ECO:0000313" key="2">
    <source>
        <dbReference type="EMBL" id="VEL33451.1"/>
    </source>
</evidence>
<dbReference type="Proteomes" id="UP000784294">
    <property type="component" value="Unassembled WGS sequence"/>
</dbReference>
<proteinExistence type="predicted"/>
<evidence type="ECO:0000256" key="1">
    <source>
        <dbReference type="SAM" id="MobiDB-lite"/>
    </source>
</evidence>
<reference evidence="2" key="1">
    <citation type="submission" date="2018-11" db="EMBL/GenBank/DDBJ databases">
        <authorList>
            <consortium name="Pathogen Informatics"/>
        </authorList>
    </citation>
    <scope>NUCLEOTIDE SEQUENCE</scope>
</reference>
<sequence>MPVRSQSQHRAIASSIAVDAPGDQILGKGAKAHADQPVHRNSDPTTGSLHFTGNLAIHMDCNMSVSEVALGLALQTLTPFRFSCNRILMQRLPELYLPPYNLIRLFDPLSITQFELEDPAVGCSLAVVLPSVLGWLISLRNLRACSLPACLPPPPSFAHSSPSASGPNPVEAVETVQTVEAVELVETVETVEAVAPVEAMETTTRPAKSPGTGTGVSSTGPGNWPTIQALSTACTTAEAACKLLNRALLSLRHLQRLGILIQAELKFSTSSRPQQDPQRDSNHDSSGQPLRPIATSALGSQDCSLSPEDVNFLVFRWRPLTGLYELNLSRNNLSRVSLPTLAGLVKQTCLAPGGHLACLSLAYTCLPYETILLLMGVMAGLPVGHEVGKLGPRNRPRSGHRLPTRPAVSKAVCYSFYFLALAVVSHGITDWEMWFGQLYGKSLAKTSFLRGTEQP</sequence>
<feature type="region of interest" description="Disordered" evidence="1">
    <location>
        <begin position="200"/>
        <end position="222"/>
    </location>
</feature>
<feature type="region of interest" description="Disordered" evidence="1">
    <location>
        <begin position="269"/>
        <end position="292"/>
    </location>
</feature>
<dbReference type="OrthoDB" id="6279874at2759"/>
<dbReference type="EMBL" id="CAAALY010245791">
    <property type="protein sequence ID" value="VEL33451.1"/>
    <property type="molecule type" value="Genomic_DNA"/>
</dbReference>